<dbReference type="RefSeq" id="WP_074613143.1">
    <property type="nucleotide sequence ID" value="NZ_FNGY01000024.1"/>
</dbReference>
<dbReference type="OrthoDB" id="1157001at2"/>
<dbReference type="Pfam" id="PF05721">
    <property type="entry name" value="PhyH"/>
    <property type="match status" value="1"/>
</dbReference>
<dbReference type="Gene3D" id="2.60.120.620">
    <property type="entry name" value="q2cbj1_9rhob like domain"/>
    <property type="match status" value="1"/>
</dbReference>
<keyword evidence="1" id="KW-0223">Dioxygenase</keyword>
<evidence type="ECO:0000313" key="2">
    <source>
        <dbReference type="Proteomes" id="UP000183200"/>
    </source>
</evidence>
<dbReference type="EMBL" id="FNGY01000024">
    <property type="protein sequence ID" value="SDO80061.1"/>
    <property type="molecule type" value="Genomic_DNA"/>
</dbReference>
<proteinExistence type="predicted"/>
<dbReference type="GO" id="GO:0016706">
    <property type="term" value="F:2-oxoglutarate-dependent dioxygenase activity"/>
    <property type="evidence" value="ECO:0007669"/>
    <property type="project" value="UniProtKB-ARBA"/>
</dbReference>
<name>A0A1H0MI78_9SPHI</name>
<dbReference type="Proteomes" id="UP000183200">
    <property type="component" value="Unassembled WGS sequence"/>
</dbReference>
<accession>A0A1H0MI78</accession>
<gene>
    <name evidence="1" type="ORF">SAMN05421820_1244</name>
</gene>
<dbReference type="InterPro" id="IPR008775">
    <property type="entry name" value="Phytyl_CoA_dOase-like"/>
</dbReference>
<dbReference type="PANTHER" id="PTHR31630:SF6">
    <property type="entry name" value="PHYTANOYL-COA DIOXYGENASE-RELATED"/>
    <property type="match status" value="1"/>
</dbReference>
<evidence type="ECO:0000313" key="1">
    <source>
        <dbReference type="EMBL" id="SDO80061.1"/>
    </source>
</evidence>
<reference evidence="2" key="1">
    <citation type="submission" date="2016-10" db="EMBL/GenBank/DDBJ databases">
        <authorList>
            <person name="Varghese N."/>
            <person name="Submissions S."/>
        </authorList>
    </citation>
    <scope>NUCLEOTIDE SEQUENCE [LARGE SCALE GENOMIC DNA]</scope>
    <source>
        <strain evidence="2">DSM 19110</strain>
    </source>
</reference>
<keyword evidence="1" id="KW-0560">Oxidoreductase</keyword>
<dbReference type="PANTHER" id="PTHR31630">
    <property type="entry name" value="PHYTANOYL-COA DIOXYGENASE-RELATED-RELATED"/>
    <property type="match status" value="1"/>
</dbReference>
<dbReference type="AlphaFoldDB" id="A0A1H0MI78"/>
<sequence length="317" mass="37638">MTDCNFTTLFYETHQLRRIGKNEPTPDDFDRIETIWLNFYGLGKFETYFFLYADCKDFQHFKNWVIQLKGQDFVIEADQKFKQWQDNPNRENENPGTFPKVLSPEQIQFWEENGYLRISKAVDDQRCDEVALQIRRHLNIDLNHPATWYMEHPDWQGIMVQLYQNEAMETVRKQENIRQIFADLYQTDQLVANIEKLGYNPPECEVWGFQHGKLHWDIDLDKPVEFEVQGILYLNDVPENGGPLQLVPGFHQRFEEWIKQFSSLERAHTSMRLTEVPQRIAGEKGDLILWRNTIPHAATSNNSTLPRFVQYLSFSKL</sequence>
<keyword evidence="2" id="KW-1185">Reference proteome</keyword>
<organism evidence="1 2">
    <name type="scientific">Pedobacter steynii</name>
    <dbReference type="NCBI Taxonomy" id="430522"/>
    <lineage>
        <taxon>Bacteria</taxon>
        <taxon>Pseudomonadati</taxon>
        <taxon>Bacteroidota</taxon>
        <taxon>Sphingobacteriia</taxon>
        <taxon>Sphingobacteriales</taxon>
        <taxon>Sphingobacteriaceae</taxon>
        <taxon>Pedobacter</taxon>
    </lineage>
</organism>
<dbReference type="SUPFAM" id="SSF51197">
    <property type="entry name" value="Clavaminate synthase-like"/>
    <property type="match status" value="1"/>
</dbReference>
<protein>
    <submittedName>
        <fullName evidence="1">Phytanoyl-CoA dioxygenase (PhyH)</fullName>
    </submittedName>
</protein>